<keyword evidence="3" id="KW-1185">Reference proteome</keyword>
<evidence type="ECO:0000313" key="2">
    <source>
        <dbReference type="EMBL" id="GGF05668.1"/>
    </source>
</evidence>
<feature type="region of interest" description="Disordered" evidence="1">
    <location>
        <begin position="66"/>
        <end position="92"/>
    </location>
</feature>
<proteinExistence type="predicted"/>
<gene>
    <name evidence="2" type="ORF">GCM10011611_08930</name>
</gene>
<accession>A0A8J2YPR7</accession>
<feature type="compositionally biased region" description="Basic and acidic residues" evidence="1">
    <location>
        <begin position="83"/>
        <end position="92"/>
    </location>
</feature>
<reference evidence="2" key="1">
    <citation type="journal article" date="2014" name="Int. J. Syst. Evol. Microbiol.">
        <title>Complete genome sequence of Corynebacterium casei LMG S-19264T (=DSM 44701T), isolated from a smear-ripened cheese.</title>
        <authorList>
            <consortium name="US DOE Joint Genome Institute (JGI-PGF)"/>
            <person name="Walter F."/>
            <person name="Albersmeier A."/>
            <person name="Kalinowski J."/>
            <person name="Ruckert C."/>
        </authorList>
    </citation>
    <scope>NUCLEOTIDE SEQUENCE</scope>
    <source>
        <strain evidence="2">CGMCC 1.15725</strain>
    </source>
</reference>
<reference evidence="2" key="2">
    <citation type="submission" date="2020-09" db="EMBL/GenBank/DDBJ databases">
        <authorList>
            <person name="Sun Q."/>
            <person name="Zhou Y."/>
        </authorList>
    </citation>
    <scope>NUCLEOTIDE SEQUENCE</scope>
    <source>
        <strain evidence="2">CGMCC 1.15725</strain>
    </source>
</reference>
<dbReference type="Proteomes" id="UP000646365">
    <property type="component" value="Unassembled WGS sequence"/>
</dbReference>
<dbReference type="EMBL" id="BMJQ01000002">
    <property type="protein sequence ID" value="GGF05668.1"/>
    <property type="molecule type" value="Genomic_DNA"/>
</dbReference>
<name>A0A8J2YPR7_9PROT</name>
<comment type="caution">
    <text evidence="2">The sequence shown here is derived from an EMBL/GenBank/DDBJ whole genome shotgun (WGS) entry which is preliminary data.</text>
</comment>
<dbReference type="AlphaFoldDB" id="A0A8J2YPR7"/>
<organism evidence="2 3">
    <name type="scientific">Aliidongia dinghuensis</name>
    <dbReference type="NCBI Taxonomy" id="1867774"/>
    <lineage>
        <taxon>Bacteria</taxon>
        <taxon>Pseudomonadati</taxon>
        <taxon>Pseudomonadota</taxon>
        <taxon>Alphaproteobacteria</taxon>
        <taxon>Rhodospirillales</taxon>
        <taxon>Dongiaceae</taxon>
        <taxon>Aliidongia</taxon>
    </lineage>
</organism>
<evidence type="ECO:0000256" key="1">
    <source>
        <dbReference type="SAM" id="MobiDB-lite"/>
    </source>
</evidence>
<evidence type="ECO:0000313" key="3">
    <source>
        <dbReference type="Proteomes" id="UP000646365"/>
    </source>
</evidence>
<sequence>MSDRLSPKTVMLENCWASAVLDRKRVAIAVDVRKRMPNPASRKQPSTLLSSARFAQQSEIVRLRKIARPPVAGPPQGAGTAAHVEDDRSTSG</sequence>
<protein>
    <submittedName>
        <fullName evidence="2">Uncharacterized protein</fullName>
    </submittedName>
</protein>